<dbReference type="GO" id="GO:0004029">
    <property type="term" value="F:aldehyde dehydrogenase (NAD+) activity"/>
    <property type="evidence" value="ECO:0007669"/>
    <property type="project" value="TreeGrafter"/>
</dbReference>
<evidence type="ECO:0000256" key="5">
    <source>
        <dbReference type="PIRSR" id="PIRSR036492-1"/>
    </source>
</evidence>
<keyword evidence="2 4" id="KW-0560">Oxidoreductase</keyword>
<dbReference type="RefSeq" id="WP_246385570.1">
    <property type="nucleotide sequence ID" value="NZ_JACICY010000002.1"/>
</dbReference>
<reference evidence="9 10" key="1">
    <citation type="submission" date="2020-08" db="EMBL/GenBank/DDBJ databases">
        <title>Genomic Encyclopedia of Type Strains, Phase IV (KMG-IV): sequencing the most valuable type-strain genomes for metagenomic binning, comparative biology and taxonomic classification.</title>
        <authorList>
            <person name="Goeker M."/>
        </authorList>
    </citation>
    <scope>NUCLEOTIDE SEQUENCE [LARGE SCALE GENOMIC DNA]</scope>
    <source>
        <strain evidence="9 10">DSM 14552</strain>
    </source>
</reference>
<gene>
    <name evidence="9" type="ORF">GGQ88_001269</name>
</gene>
<evidence type="ECO:0000259" key="8">
    <source>
        <dbReference type="Pfam" id="PF00171"/>
    </source>
</evidence>
<evidence type="ECO:0000256" key="6">
    <source>
        <dbReference type="PROSITE-ProRule" id="PRU10007"/>
    </source>
</evidence>
<dbReference type="PROSITE" id="PS00687">
    <property type="entry name" value="ALDEHYDE_DEHYDR_GLU"/>
    <property type="match status" value="1"/>
</dbReference>
<evidence type="ECO:0000256" key="7">
    <source>
        <dbReference type="RuleBase" id="RU003345"/>
    </source>
</evidence>
<dbReference type="GO" id="GO:0006081">
    <property type="term" value="P:aldehyde metabolic process"/>
    <property type="evidence" value="ECO:0007669"/>
    <property type="project" value="InterPro"/>
</dbReference>
<evidence type="ECO:0000256" key="1">
    <source>
        <dbReference type="ARBA" id="ARBA00009986"/>
    </source>
</evidence>
<accession>A0A7W5ZVW0</accession>
<dbReference type="Gene3D" id="3.40.605.10">
    <property type="entry name" value="Aldehyde Dehydrogenase, Chain A, domain 1"/>
    <property type="match status" value="1"/>
</dbReference>
<dbReference type="Gene3D" id="3.40.309.10">
    <property type="entry name" value="Aldehyde Dehydrogenase, Chain A, domain 2"/>
    <property type="match status" value="1"/>
</dbReference>
<name>A0A7W5ZVW0_9SPHN</name>
<dbReference type="Pfam" id="PF00171">
    <property type="entry name" value="Aldedh"/>
    <property type="match status" value="1"/>
</dbReference>
<feature type="active site" evidence="5">
    <location>
        <position position="280"/>
    </location>
</feature>
<organism evidence="9 10">
    <name type="scientific">Novosphingobium hassiacum</name>
    <dbReference type="NCBI Taxonomy" id="173676"/>
    <lineage>
        <taxon>Bacteria</taxon>
        <taxon>Pseudomonadati</taxon>
        <taxon>Pseudomonadota</taxon>
        <taxon>Alphaproteobacteria</taxon>
        <taxon>Sphingomonadales</taxon>
        <taxon>Sphingomonadaceae</taxon>
        <taxon>Novosphingobium</taxon>
    </lineage>
</organism>
<protein>
    <recommendedName>
        <fullName evidence="4">Aldehyde dehydrogenase</fullName>
    </recommendedName>
</protein>
<proteinExistence type="inferred from homology"/>
<dbReference type="PANTHER" id="PTHR43570:SF20">
    <property type="entry name" value="ALDEHYDE DEHYDROGENASE ALDX-RELATED"/>
    <property type="match status" value="1"/>
</dbReference>
<sequence>MRAGPCVGACALALVTAIPLTKAEHTMTHTQPTAADLSADIARVFALQTQNQWKLKASTADQRKARLAKLKSVVEAHTDAIIAAVLEDTRKPVGEIRVTEVLNVTANIQRNIDNLDAWMTPTEVPSSSNPDDRAQIVYEARGVCLILGPWNFPLGLALGPVAAAVAAGNGCIVKLTDLCPATARVAAKIIAEAFDESEVALFEGDVSVASALLELPFNHVFFTGSTRVGKIVMSAAAKHLASVTLELGGKSPVIVDEGADVAKVAAQLAAAKQFNGGQACISPDYVFVREDQKAALVEGFKANVAANLYEDGQIRKDSIAQVVNSANFARVKSLFDDAVAQGATVAAGGLLEANDLTIHPTMLTDVTPQMKILQEEIFAPIIPVMTYDSLDQAIGYIQAHDKPLALYVYSKDEANVARVLNETSSGGVTVNGVFSHYLENNLPFGGVNASGTGSYHGYFGFKAFSHERAVYMHA</sequence>
<dbReference type="PANTHER" id="PTHR43570">
    <property type="entry name" value="ALDEHYDE DEHYDROGENASE"/>
    <property type="match status" value="1"/>
</dbReference>
<evidence type="ECO:0000256" key="2">
    <source>
        <dbReference type="ARBA" id="ARBA00023002"/>
    </source>
</evidence>
<evidence type="ECO:0000313" key="10">
    <source>
        <dbReference type="Proteomes" id="UP000562395"/>
    </source>
</evidence>
<dbReference type="EMBL" id="JACICY010000002">
    <property type="protein sequence ID" value="MBB3860008.1"/>
    <property type="molecule type" value="Genomic_DNA"/>
</dbReference>
<dbReference type="InterPro" id="IPR016163">
    <property type="entry name" value="Ald_DH_C"/>
</dbReference>
<evidence type="ECO:0000256" key="4">
    <source>
        <dbReference type="PIRNR" id="PIRNR036492"/>
    </source>
</evidence>
<dbReference type="PIRSF" id="PIRSF036492">
    <property type="entry name" value="ALDH"/>
    <property type="match status" value="1"/>
</dbReference>
<evidence type="ECO:0000256" key="3">
    <source>
        <dbReference type="ARBA" id="ARBA00023027"/>
    </source>
</evidence>
<dbReference type="SUPFAM" id="SSF53720">
    <property type="entry name" value="ALDH-like"/>
    <property type="match status" value="1"/>
</dbReference>
<dbReference type="InterPro" id="IPR016162">
    <property type="entry name" value="Ald_DH_N"/>
</dbReference>
<dbReference type="Proteomes" id="UP000562395">
    <property type="component" value="Unassembled WGS sequence"/>
</dbReference>
<dbReference type="AlphaFoldDB" id="A0A7W5ZVW0"/>
<evidence type="ECO:0000313" key="9">
    <source>
        <dbReference type="EMBL" id="MBB3860008.1"/>
    </source>
</evidence>
<dbReference type="GO" id="GO:0005737">
    <property type="term" value="C:cytoplasm"/>
    <property type="evidence" value="ECO:0007669"/>
    <property type="project" value="TreeGrafter"/>
</dbReference>
<feature type="domain" description="Aldehyde dehydrogenase" evidence="8">
    <location>
        <begin position="31"/>
        <end position="469"/>
    </location>
</feature>
<comment type="similarity">
    <text evidence="1 4 7">Belongs to the aldehyde dehydrogenase family.</text>
</comment>
<dbReference type="InterPro" id="IPR015590">
    <property type="entry name" value="Aldehyde_DH_dom"/>
</dbReference>
<comment type="caution">
    <text evidence="9">The sequence shown here is derived from an EMBL/GenBank/DDBJ whole genome shotgun (WGS) entry which is preliminary data.</text>
</comment>
<dbReference type="InterPro" id="IPR029510">
    <property type="entry name" value="Ald_DH_CS_GLU"/>
</dbReference>
<dbReference type="InterPro" id="IPR016161">
    <property type="entry name" value="Ald_DH/histidinol_DH"/>
</dbReference>
<keyword evidence="10" id="KW-1185">Reference proteome</keyword>
<dbReference type="InterPro" id="IPR012394">
    <property type="entry name" value="Aldehyde_DH_NAD(P)"/>
</dbReference>
<feature type="active site" evidence="5 6">
    <location>
        <position position="246"/>
    </location>
</feature>
<keyword evidence="3" id="KW-0520">NAD</keyword>